<dbReference type="Pfam" id="PF00201">
    <property type="entry name" value="UDPGT"/>
    <property type="match status" value="1"/>
</dbReference>
<evidence type="ECO:0000256" key="4">
    <source>
        <dbReference type="RuleBase" id="RU003718"/>
    </source>
</evidence>
<dbReference type="FunFam" id="3.40.50.2000:FF:000064">
    <property type="entry name" value="Glycosyltransferase"/>
    <property type="match status" value="1"/>
</dbReference>
<evidence type="ECO:0000256" key="3">
    <source>
        <dbReference type="ARBA" id="ARBA00022679"/>
    </source>
</evidence>
<dbReference type="SUPFAM" id="SSF53756">
    <property type="entry name" value="UDP-Glycosyltransferase/glycogen phosphorylase"/>
    <property type="match status" value="1"/>
</dbReference>
<dbReference type="InterPro" id="IPR002213">
    <property type="entry name" value="UDP_glucos_trans"/>
</dbReference>
<dbReference type="Gene3D" id="3.40.50.2000">
    <property type="entry name" value="Glycogen Phosphorylase B"/>
    <property type="match status" value="2"/>
</dbReference>
<proteinExistence type="inferred from homology"/>
<dbReference type="Proteomes" id="UP000092600">
    <property type="component" value="Unassembled WGS sequence"/>
</dbReference>
<dbReference type="EMBL" id="LSRQ01008109">
    <property type="protein sequence ID" value="OAY64251.1"/>
    <property type="molecule type" value="Genomic_DNA"/>
</dbReference>
<evidence type="ECO:0000256" key="5">
    <source>
        <dbReference type="RuleBase" id="RU362057"/>
    </source>
</evidence>
<dbReference type="STRING" id="4615.A0A199UHS2"/>
<keyword evidence="2 4" id="KW-0328">Glycosyltransferase</keyword>
<reference evidence="6 7" key="1">
    <citation type="journal article" date="2016" name="DNA Res.">
        <title>The draft genome of MD-2 pineapple using hybrid error correction of long reads.</title>
        <authorList>
            <person name="Redwan R.M."/>
            <person name="Saidin A."/>
            <person name="Kumar S.V."/>
        </authorList>
    </citation>
    <scope>NUCLEOTIDE SEQUENCE [LARGE SCALE GENOMIC DNA]</scope>
    <source>
        <strain evidence="7">cv. MD2</strain>
        <tissue evidence="6">Leaf</tissue>
    </source>
</reference>
<accession>A0A199UHS2</accession>
<dbReference type="AlphaFoldDB" id="A0A199UHS2"/>
<dbReference type="PANTHER" id="PTHR48047">
    <property type="entry name" value="GLYCOSYLTRANSFERASE"/>
    <property type="match status" value="1"/>
</dbReference>
<sequence>MDCSNKDQDSAPHVVMFPFMAQGHIIPFLSLAKLLIQRHPTLTVTFLNTPLTIQKLIISSSSDSGSGSSGRLRFVALPFDAASHGLPAGSDNTDSLPHPLILALMHASSSLAPHFDSLLPSLSPRCTAVVADVFLSWTVAIARRHCLPHAAFTTCGAYGTAAYTSLWLHLPHRSAHADAHAREEEFHVPGFPDTFRLKTDQLSYYMRAADGTDGWSAFFRLNILESMRSQSMICNTITELEPAGLRILREVTGMRRIRTVGPLLPLDAAAAGAGYGGRSGRAAGVGVEECGEWLRRHPPASVLYVSFGSQNAIAAPQMRALAAGIEAAGVPFIWVVRPPFGSADVNGELREEWLPDGFAARMVDNCRGLLVRQWAPQLEILSHPSTGAFLSHCGWNSTLESLSRGVPIIGWPLASEQFYNSKMLEEELEVCVELARGVETAVESAEVERVIRAVIGGEKGKEMKRRAETCAEIIRAAMREVEGEGGEKKKGSSLRAIDEFIEEVVSESQMQGNGECGEE</sequence>
<dbReference type="EC" id="2.4.1.-" evidence="5"/>
<evidence type="ECO:0000313" key="6">
    <source>
        <dbReference type="EMBL" id="OAY64251.1"/>
    </source>
</evidence>
<evidence type="ECO:0000256" key="1">
    <source>
        <dbReference type="ARBA" id="ARBA00009995"/>
    </source>
</evidence>
<evidence type="ECO:0000313" key="7">
    <source>
        <dbReference type="Proteomes" id="UP000092600"/>
    </source>
</evidence>
<comment type="caution">
    <text evidence="6">The sequence shown here is derived from an EMBL/GenBank/DDBJ whole genome shotgun (WGS) entry which is preliminary data.</text>
</comment>
<dbReference type="CDD" id="cd03784">
    <property type="entry name" value="GT1_Gtf-like"/>
    <property type="match status" value="1"/>
</dbReference>
<dbReference type="InterPro" id="IPR035595">
    <property type="entry name" value="UDP_glycos_trans_CS"/>
</dbReference>
<protein>
    <recommendedName>
        <fullName evidence="5">Glycosyltransferase</fullName>
        <ecNumber evidence="5">2.4.1.-</ecNumber>
    </recommendedName>
</protein>
<name>A0A199UHS2_ANACO</name>
<organism evidence="6 7">
    <name type="scientific">Ananas comosus</name>
    <name type="common">Pineapple</name>
    <name type="synonym">Ananas ananas</name>
    <dbReference type="NCBI Taxonomy" id="4615"/>
    <lineage>
        <taxon>Eukaryota</taxon>
        <taxon>Viridiplantae</taxon>
        <taxon>Streptophyta</taxon>
        <taxon>Embryophyta</taxon>
        <taxon>Tracheophyta</taxon>
        <taxon>Spermatophyta</taxon>
        <taxon>Magnoliopsida</taxon>
        <taxon>Liliopsida</taxon>
        <taxon>Poales</taxon>
        <taxon>Bromeliaceae</taxon>
        <taxon>Bromelioideae</taxon>
        <taxon>Ananas</taxon>
    </lineage>
</organism>
<dbReference type="PROSITE" id="PS00375">
    <property type="entry name" value="UDPGT"/>
    <property type="match status" value="1"/>
</dbReference>
<comment type="similarity">
    <text evidence="1 4">Belongs to the UDP-glycosyltransferase family.</text>
</comment>
<gene>
    <name evidence="6" type="ORF">ACMD2_14621</name>
</gene>
<dbReference type="PANTHER" id="PTHR48047:SF107">
    <property type="entry name" value="UDP-GLYCOSYLTRANSFERASE 92A1-LIKE"/>
    <property type="match status" value="1"/>
</dbReference>
<dbReference type="FunFam" id="3.40.50.2000:FF:000103">
    <property type="entry name" value="Glycosyltransferase"/>
    <property type="match status" value="1"/>
</dbReference>
<dbReference type="GO" id="GO:0035251">
    <property type="term" value="F:UDP-glucosyltransferase activity"/>
    <property type="evidence" value="ECO:0007669"/>
    <property type="project" value="TreeGrafter"/>
</dbReference>
<keyword evidence="3 4" id="KW-0808">Transferase</keyword>
<evidence type="ECO:0000256" key="2">
    <source>
        <dbReference type="ARBA" id="ARBA00022676"/>
    </source>
</evidence>